<evidence type="ECO:0000313" key="3">
    <source>
        <dbReference type="Proteomes" id="UP001208570"/>
    </source>
</evidence>
<dbReference type="AlphaFoldDB" id="A0AAD9K2X6"/>
<dbReference type="PANTHER" id="PTHR12246">
    <property type="entry name" value="PALMITOYLTRANSFERASE ZDHHC16"/>
    <property type="match status" value="1"/>
</dbReference>
<protein>
    <submittedName>
        <fullName evidence="2">Uncharacterized protein</fullName>
    </submittedName>
</protein>
<evidence type="ECO:0000256" key="1">
    <source>
        <dbReference type="SAM" id="Phobius"/>
    </source>
</evidence>
<reference evidence="2" key="1">
    <citation type="journal article" date="2023" name="Mol. Biol. Evol.">
        <title>Third-Generation Sequencing Reveals the Adaptive Role of the Epigenome in Three Deep-Sea Polychaetes.</title>
        <authorList>
            <person name="Perez M."/>
            <person name="Aroh O."/>
            <person name="Sun Y."/>
            <person name="Lan Y."/>
            <person name="Juniper S.K."/>
            <person name="Young C.R."/>
            <person name="Angers B."/>
            <person name="Qian P.Y."/>
        </authorList>
    </citation>
    <scope>NUCLEOTIDE SEQUENCE</scope>
    <source>
        <strain evidence="2">P08H-3</strain>
    </source>
</reference>
<dbReference type="InterPro" id="IPR039859">
    <property type="entry name" value="PFA4/ZDH16/20/ERF2-like"/>
</dbReference>
<evidence type="ECO:0000313" key="2">
    <source>
        <dbReference type="EMBL" id="KAK2163784.1"/>
    </source>
</evidence>
<keyword evidence="1" id="KW-0472">Membrane</keyword>
<keyword evidence="3" id="KW-1185">Reference proteome</keyword>
<dbReference type="Proteomes" id="UP001208570">
    <property type="component" value="Unassembled WGS sequence"/>
</dbReference>
<name>A0AAD9K2X6_9ANNE</name>
<gene>
    <name evidence="2" type="ORF">LSH36_74g06028</name>
</gene>
<accession>A0AAD9K2X6</accession>
<feature type="transmembrane region" description="Helical" evidence="1">
    <location>
        <begin position="30"/>
        <end position="59"/>
    </location>
</feature>
<comment type="caution">
    <text evidence="2">The sequence shown here is derived from an EMBL/GenBank/DDBJ whole genome shotgun (WGS) entry which is preliminary data.</text>
</comment>
<dbReference type="GO" id="GO:0016409">
    <property type="term" value="F:palmitoyltransferase activity"/>
    <property type="evidence" value="ECO:0007669"/>
    <property type="project" value="InterPro"/>
</dbReference>
<keyword evidence="1" id="KW-0812">Transmembrane</keyword>
<dbReference type="EMBL" id="JAODUP010000074">
    <property type="protein sequence ID" value="KAK2163784.1"/>
    <property type="molecule type" value="Genomic_DNA"/>
</dbReference>
<organism evidence="2 3">
    <name type="scientific">Paralvinella palmiformis</name>
    <dbReference type="NCBI Taxonomy" id="53620"/>
    <lineage>
        <taxon>Eukaryota</taxon>
        <taxon>Metazoa</taxon>
        <taxon>Spiralia</taxon>
        <taxon>Lophotrochozoa</taxon>
        <taxon>Annelida</taxon>
        <taxon>Polychaeta</taxon>
        <taxon>Sedentaria</taxon>
        <taxon>Canalipalpata</taxon>
        <taxon>Terebellida</taxon>
        <taxon>Terebelliformia</taxon>
        <taxon>Alvinellidae</taxon>
        <taxon>Paralvinella</taxon>
    </lineage>
</organism>
<sequence length="157" mass="18449">MTYDKSNVSSDVIAKRLDSAEILRDSHGTLFYFCILYEFALSFSMFFTHTMLVAGYVTLISRGESNIELYINMYESKRLGLQRKKYKNPYSFGFWKNWKQFLGLSNRSSITVLFNVLLYFRSFWRNVLLPSSYPPDEDGIHWMTTYTTMSDGDVIQL</sequence>
<proteinExistence type="predicted"/>
<keyword evidence="1" id="KW-1133">Transmembrane helix</keyword>